<proteinExistence type="predicted"/>
<feature type="transmembrane region" description="Helical" evidence="1">
    <location>
        <begin position="206"/>
        <end position="233"/>
    </location>
</feature>
<evidence type="ECO:0000313" key="3">
    <source>
        <dbReference type="EMBL" id="TQE44252.1"/>
    </source>
</evidence>
<gene>
    <name evidence="3" type="ORF">EJK80_02870</name>
</gene>
<evidence type="ECO:0000313" key="4">
    <source>
        <dbReference type="Proteomes" id="UP000318080"/>
    </source>
</evidence>
<dbReference type="PANTHER" id="PTHR34473">
    <property type="entry name" value="UPF0699 TRANSMEMBRANE PROTEIN YDBS"/>
    <property type="match status" value="1"/>
</dbReference>
<keyword evidence="1" id="KW-0812">Transmembrane</keyword>
<organism evidence="3 4">
    <name type="scientific">Corynebacterium phoceense</name>
    <dbReference type="NCBI Taxonomy" id="1686286"/>
    <lineage>
        <taxon>Bacteria</taxon>
        <taxon>Bacillati</taxon>
        <taxon>Actinomycetota</taxon>
        <taxon>Actinomycetes</taxon>
        <taxon>Mycobacteriales</taxon>
        <taxon>Corynebacteriaceae</taxon>
        <taxon>Corynebacterium</taxon>
    </lineage>
</organism>
<dbReference type="Pfam" id="PF03703">
    <property type="entry name" value="bPH_2"/>
    <property type="match status" value="3"/>
</dbReference>
<evidence type="ECO:0000256" key="1">
    <source>
        <dbReference type="SAM" id="Phobius"/>
    </source>
</evidence>
<dbReference type="Proteomes" id="UP000318080">
    <property type="component" value="Unassembled WGS sequence"/>
</dbReference>
<comment type="caution">
    <text evidence="3">The sequence shown here is derived from an EMBL/GenBank/DDBJ whole genome shotgun (WGS) entry which is preliminary data.</text>
</comment>
<evidence type="ECO:0000259" key="2">
    <source>
        <dbReference type="Pfam" id="PF03703"/>
    </source>
</evidence>
<keyword evidence="4" id="KW-1185">Reference proteome</keyword>
<reference evidence="3 4" key="1">
    <citation type="submission" date="2019-06" db="EMBL/GenBank/DDBJ databases">
        <title>Draft genome of C. phoceense Strain 272.</title>
        <authorList>
            <person name="Pacheco L.G.C."/>
            <person name="Barberis C.M."/>
            <person name="Almuzara M.N."/>
            <person name="Traglia G.M."/>
            <person name="Santos C.S."/>
            <person name="Rocha D.J.P.G."/>
            <person name="Aguiar E.R.G.R."/>
            <person name="Vay C.A."/>
        </authorList>
    </citation>
    <scope>NUCLEOTIDE SEQUENCE [LARGE SCALE GENOMIC DNA]</scope>
    <source>
        <strain evidence="3 4">272</strain>
    </source>
</reference>
<feature type="domain" description="YdbS-like PH" evidence="2">
    <location>
        <begin position="81"/>
        <end position="159"/>
    </location>
</feature>
<feature type="domain" description="YdbS-like PH" evidence="2">
    <location>
        <begin position="256"/>
        <end position="304"/>
    </location>
</feature>
<protein>
    <recommendedName>
        <fullName evidence="2">YdbS-like PH domain-containing protein</fullName>
    </recommendedName>
</protein>
<feature type="transmembrane region" description="Helical" evidence="1">
    <location>
        <begin position="60"/>
        <end position="81"/>
    </location>
</feature>
<dbReference type="InterPro" id="IPR005182">
    <property type="entry name" value="YdbS-like_PH"/>
</dbReference>
<dbReference type="PIRSF" id="PIRSF026631">
    <property type="entry name" value="UCP026631"/>
    <property type="match status" value="1"/>
</dbReference>
<keyword evidence="1" id="KW-1133">Transmembrane helix</keyword>
<name>A0A540R944_9CORY</name>
<dbReference type="EMBL" id="VHIR01000003">
    <property type="protein sequence ID" value="TQE44252.1"/>
    <property type="molecule type" value="Genomic_DNA"/>
</dbReference>
<dbReference type="InterPro" id="IPR014529">
    <property type="entry name" value="UCP026631"/>
</dbReference>
<accession>A0A540R944</accession>
<dbReference type="STRING" id="1686286.GCA_900092335_01314"/>
<dbReference type="AlphaFoldDB" id="A0A540R944"/>
<feature type="transmembrane region" description="Helical" evidence="1">
    <location>
        <begin position="20"/>
        <end position="40"/>
    </location>
</feature>
<feature type="domain" description="YdbS-like PH" evidence="2">
    <location>
        <begin position="380"/>
        <end position="445"/>
    </location>
</feature>
<sequence>MPVDEEGFRRVHRLTPLLRFWSLILAIVAIFILNFNLEMVADFVTYLRDGHWRDMGRDSLLTLAGFVVVCVVIWFVSELWWRKLGFKIDEEEVSLRHGVLSNSFRSARYDRIQAVDVVESVIARIFGLAQVRVETAGGTASVIQIGYLPKPEAEEVRREVLAHVHARPMADGGAVTESEDAEHSAVLPEIPIGRTLLAEALRPGTLVMVAVAFGLLALPVANASVIPIIVGFVPSMWNLVDTSWRFSARLDADRGVLNVNYGLADRRRQAIRLSRIHGVRVSQPWTWRPFGWYEVHVSVAGYGTAGGKQSGSTRIVPVGTREQALAMFAVVSDLSPAEIDAVALPEGHTQPTFTSPRRAWWASPMDRARQSVTLHEGVAIVHRGRLTRRVMAVALPHIQEVTYKAGPLAQLLTVGTVRFELVNGPVKMAAEELEPADAALLMERLRARRLPELAAVPEAGDGEPEA</sequence>
<dbReference type="PANTHER" id="PTHR34473:SF2">
    <property type="entry name" value="UPF0699 TRANSMEMBRANE PROTEIN YDBT"/>
    <property type="match status" value="1"/>
</dbReference>
<keyword evidence="1" id="KW-0472">Membrane</keyword>